<dbReference type="PANTHER" id="PTHR32472">
    <property type="entry name" value="DNA REPAIR PROTEIN RADA"/>
    <property type="match status" value="1"/>
</dbReference>
<dbReference type="InterPro" id="IPR014721">
    <property type="entry name" value="Ribsml_uS5_D2-typ_fold_subgr"/>
</dbReference>
<accession>A0A2J6WZU1</accession>
<dbReference type="AlphaFoldDB" id="A0A2J6WZU1"/>
<reference evidence="1 2" key="1">
    <citation type="submission" date="2018-01" db="EMBL/GenBank/DDBJ databases">
        <title>Metagenomic assembled genomes from two thermal pools in the Uzon Caldera, Kamchatka, Russia.</title>
        <authorList>
            <person name="Wilkins L."/>
            <person name="Ettinger C."/>
        </authorList>
    </citation>
    <scope>NUCLEOTIDE SEQUENCE [LARGE SCALE GENOMIC DNA]</scope>
    <source>
        <strain evidence="1">ZAV-02</strain>
    </source>
</reference>
<dbReference type="Proteomes" id="UP000243376">
    <property type="component" value="Unassembled WGS sequence"/>
</dbReference>
<gene>
    <name evidence="1" type="ORF">C0184_12420</name>
</gene>
<name>A0A2J6WZU1_9CHLR</name>
<organism evidence="1 2">
    <name type="scientific">Chloroflexus aggregans</name>
    <dbReference type="NCBI Taxonomy" id="152260"/>
    <lineage>
        <taxon>Bacteria</taxon>
        <taxon>Bacillati</taxon>
        <taxon>Chloroflexota</taxon>
        <taxon>Chloroflexia</taxon>
        <taxon>Chloroflexales</taxon>
        <taxon>Chloroflexineae</taxon>
        <taxon>Chloroflexaceae</taxon>
        <taxon>Chloroflexus</taxon>
    </lineage>
</organism>
<dbReference type="GO" id="GO:0005829">
    <property type="term" value="C:cytosol"/>
    <property type="evidence" value="ECO:0007669"/>
    <property type="project" value="TreeGrafter"/>
</dbReference>
<dbReference type="EMBL" id="PNIQ01000833">
    <property type="protein sequence ID" value="PMP76970.1"/>
    <property type="molecule type" value="Genomic_DNA"/>
</dbReference>
<protein>
    <submittedName>
        <fullName evidence="1">DNA repair protein RadA</fullName>
    </submittedName>
</protein>
<dbReference type="GO" id="GO:0000725">
    <property type="term" value="P:recombinational repair"/>
    <property type="evidence" value="ECO:0007669"/>
    <property type="project" value="TreeGrafter"/>
</dbReference>
<sequence>VFLAERNTHSPGSTVAVTLEGTRPLLVEVQALTSHTANSQPRRTTNGFDLNRLLMLTAVLMKRVGLPLFNQDLYVNIVGGLRISEPAADLAVALAIASSYRNQRIDPDVVCLGEVGLSGELRSVSQIDRRLSEAAKLGFRHAVVPSHTTLETPPGLTITLVRSLTEAVELLTRKPNASQTETD</sequence>
<dbReference type="SUPFAM" id="SSF54211">
    <property type="entry name" value="Ribosomal protein S5 domain 2-like"/>
    <property type="match status" value="1"/>
</dbReference>
<evidence type="ECO:0000313" key="1">
    <source>
        <dbReference type="EMBL" id="PMP76970.1"/>
    </source>
</evidence>
<dbReference type="Gene3D" id="3.30.230.10">
    <property type="match status" value="1"/>
</dbReference>
<feature type="non-terminal residue" evidence="1">
    <location>
        <position position="1"/>
    </location>
</feature>
<proteinExistence type="predicted"/>
<comment type="caution">
    <text evidence="1">The sequence shown here is derived from an EMBL/GenBank/DDBJ whole genome shotgun (WGS) entry which is preliminary data.</text>
</comment>
<dbReference type="Pfam" id="PF13541">
    <property type="entry name" value="ChlI"/>
    <property type="match status" value="1"/>
</dbReference>
<evidence type="ECO:0000313" key="2">
    <source>
        <dbReference type="Proteomes" id="UP000243376"/>
    </source>
</evidence>
<dbReference type="InterPro" id="IPR020568">
    <property type="entry name" value="Ribosomal_Su5_D2-typ_SF"/>
</dbReference>
<dbReference type="PANTHER" id="PTHR32472:SF10">
    <property type="entry name" value="DNA REPAIR PROTEIN RADA-LIKE PROTEIN"/>
    <property type="match status" value="1"/>
</dbReference>